<dbReference type="InterPro" id="IPR036250">
    <property type="entry name" value="AcylCo_DH-like_C"/>
</dbReference>
<evidence type="ECO:0000259" key="8">
    <source>
        <dbReference type="Pfam" id="PF02770"/>
    </source>
</evidence>
<keyword evidence="12" id="KW-1185">Reference proteome</keyword>
<comment type="cofactor">
    <cofactor evidence="1 6">
        <name>FAD</name>
        <dbReference type="ChEBI" id="CHEBI:57692"/>
    </cofactor>
</comment>
<organism evidence="11 12">
    <name type="scientific">Hyalangium rubrum</name>
    <dbReference type="NCBI Taxonomy" id="3103134"/>
    <lineage>
        <taxon>Bacteria</taxon>
        <taxon>Pseudomonadati</taxon>
        <taxon>Myxococcota</taxon>
        <taxon>Myxococcia</taxon>
        <taxon>Myxococcales</taxon>
        <taxon>Cystobacterineae</taxon>
        <taxon>Archangiaceae</taxon>
        <taxon>Hyalangium</taxon>
    </lineage>
</organism>
<evidence type="ECO:0000256" key="3">
    <source>
        <dbReference type="ARBA" id="ARBA00022630"/>
    </source>
</evidence>
<evidence type="ECO:0000313" key="12">
    <source>
        <dbReference type="Proteomes" id="UP001291309"/>
    </source>
</evidence>
<gene>
    <name evidence="11" type="ORF">SYV04_23700</name>
</gene>
<dbReference type="Pfam" id="PF02771">
    <property type="entry name" value="Acyl-CoA_dh_N"/>
    <property type="match status" value="1"/>
</dbReference>
<accession>A0ABU5H8I9</accession>
<dbReference type="PROSITE" id="PS00072">
    <property type="entry name" value="ACYL_COA_DH_1"/>
    <property type="match status" value="1"/>
</dbReference>
<dbReference type="SUPFAM" id="SSF47203">
    <property type="entry name" value="Acyl-CoA dehydrogenase C-terminal domain-like"/>
    <property type="match status" value="1"/>
</dbReference>
<evidence type="ECO:0000256" key="4">
    <source>
        <dbReference type="ARBA" id="ARBA00022827"/>
    </source>
</evidence>
<dbReference type="RefSeq" id="WP_321548144.1">
    <property type="nucleotide sequence ID" value="NZ_JAXIVS010000008.1"/>
</dbReference>
<comment type="similarity">
    <text evidence="2 6">Belongs to the acyl-CoA dehydrogenase family.</text>
</comment>
<dbReference type="Pfam" id="PF00441">
    <property type="entry name" value="Acyl-CoA_dh_1"/>
    <property type="match status" value="1"/>
</dbReference>
<dbReference type="SUPFAM" id="SSF56645">
    <property type="entry name" value="Acyl-CoA dehydrogenase NM domain-like"/>
    <property type="match status" value="1"/>
</dbReference>
<keyword evidence="3 6" id="KW-0285">Flavoprotein</keyword>
<evidence type="ECO:0000259" key="10">
    <source>
        <dbReference type="Pfam" id="PF12806"/>
    </source>
</evidence>
<dbReference type="InterPro" id="IPR013786">
    <property type="entry name" value="AcylCoA_DH/ox_N"/>
</dbReference>
<dbReference type="InterPro" id="IPR006089">
    <property type="entry name" value="Acyl-CoA_DH_CS"/>
</dbReference>
<feature type="domain" description="Acyl-CoA oxidase/dehydrogenase middle" evidence="8">
    <location>
        <begin position="166"/>
        <end position="273"/>
    </location>
</feature>
<evidence type="ECO:0000259" key="7">
    <source>
        <dbReference type="Pfam" id="PF00441"/>
    </source>
</evidence>
<dbReference type="InterPro" id="IPR025878">
    <property type="entry name" value="Acyl-CoA_dh-like_C_dom"/>
</dbReference>
<dbReference type="EMBL" id="JAXIVS010000008">
    <property type="protein sequence ID" value="MDY7229419.1"/>
    <property type="molecule type" value="Genomic_DNA"/>
</dbReference>
<evidence type="ECO:0000256" key="5">
    <source>
        <dbReference type="ARBA" id="ARBA00023002"/>
    </source>
</evidence>
<keyword evidence="4 6" id="KW-0274">FAD</keyword>
<proteinExistence type="inferred from homology"/>
<dbReference type="Gene3D" id="1.10.540.10">
    <property type="entry name" value="Acyl-CoA dehydrogenase/oxidase, N-terminal domain"/>
    <property type="match status" value="1"/>
</dbReference>
<dbReference type="InterPro" id="IPR006091">
    <property type="entry name" value="Acyl-CoA_Oxase/DH_mid-dom"/>
</dbReference>
<keyword evidence="5 6" id="KW-0560">Oxidoreductase</keyword>
<protein>
    <submittedName>
        <fullName evidence="11">Acyl-CoA dehydrogenase</fullName>
    </submittedName>
</protein>
<feature type="domain" description="Acetyl-CoA dehydrogenase-like C-terminal" evidence="10">
    <location>
        <begin position="476"/>
        <end position="607"/>
    </location>
</feature>
<feature type="domain" description="Acyl-CoA dehydrogenase/oxidase C-terminal" evidence="7">
    <location>
        <begin position="291"/>
        <end position="460"/>
    </location>
</feature>
<evidence type="ECO:0000313" key="11">
    <source>
        <dbReference type="EMBL" id="MDY7229419.1"/>
    </source>
</evidence>
<reference evidence="11 12" key="1">
    <citation type="submission" date="2023-12" db="EMBL/GenBank/DDBJ databases">
        <title>the genome sequence of Hyalangium sp. s54d21.</title>
        <authorList>
            <person name="Zhang X."/>
        </authorList>
    </citation>
    <scope>NUCLEOTIDE SEQUENCE [LARGE SCALE GENOMIC DNA]</scope>
    <source>
        <strain evidence="12">s54d21</strain>
    </source>
</reference>
<dbReference type="InterPro" id="IPR037069">
    <property type="entry name" value="AcylCoA_DH/ox_N_sf"/>
</dbReference>
<dbReference type="Gene3D" id="1.20.140.10">
    <property type="entry name" value="Butyryl-CoA Dehydrogenase, subunit A, domain 3"/>
    <property type="match status" value="1"/>
</dbReference>
<dbReference type="Pfam" id="PF12806">
    <property type="entry name" value="Acyl-CoA_dh_C"/>
    <property type="match status" value="1"/>
</dbReference>
<dbReference type="Gene3D" id="2.40.110.10">
    <property type="entry name" value="Butyryl-CoA Dehydrogenase, subunit A, domain 2"/>
    <property type="match status" value="1"/>
</dbReference>
<dbReference type="Proteomes" id="UP001291309">
    <property type="component" value="Unassembled WGS sequence"/>
</dbReference>
<name>A0ABU5H8I9_9BACT</name>
<dbReference type="Pfam" id="PF02770">
    <property type="entry name" value="Acyl-CoA_dh_M"/>
    <property type="match status" value="1"/>
</dbReference>
<dbReference type="InterPro" id="IPR052166">
    <property type="entry name" value="Diverse_Acyl-CoA_DH"/>
</dbReference>
<evidence type="ECO:0000259" key="9">
    <source>
        <dbReference type="Pfam" id="PF02771"/>
    </source>
</evidence>
<evidence type="ECO:0000256" key="6">
    <source>
        <dbReference type="RuleBase" id="RU362125"/>
    </source>
</evidence>
<dbReference type="PANTHER" id="PTHR42803">
    <property type="entry name" value="ACYL-COA DEHYDROGENASE"/>
    <property type="match status" value="1"/>
</dbReference>
<evidence type="ECO:0000256" key="1">
    <source>
        <dbReference type="ARBA" id="ARBA00001974"/>
    </source>
</evidence>
<comment type="caution">
    <text evidence="11">The sequence shown here is derived from an EMBL/GenBank/DDBJ whole genome shotgun (WGS) entry which is preliminary data.</text>
</comment>
<dbReference type="InterPro" id="IPR009100">
    <property type="entry name" value="AcylCoA_DH/oxidase_NM_dom_sf"/>
</dbReference>
<evidence type="ECO:0000256" key="2">
    <source>
        <dbReference type="ARBA" id="ARBA00009347"/>
    </source>
</evidence>
<sequence length="615" mass="66437">MSAGINSYKTDLREIFFTLFEQFGFEGVAGQAPFEAWGPEEAKAVLQETYRFAKEVLGPLNSTGDREGCRIENGTVITPKGFKDAWQKLYEAGFKTVGVSPEHGGQGSPMMLQVAVEEMLCGSNAAFNMYPGLSYGAAELIGECGTPEQQKKFVEKCLNGTWGGTMCLTEPHAGSDVGAAKTTARRNGDGTYSIRGTKIFISAGDHDLAENIIHLVLARVDGAPAGTKGLSLFIVPKLRVGADGSSGESNDVSLGSIEHKMGINGSATCVLNFGENDKCLGELVGGVEHIGMSQMFKMMNGARIAVGIQGLGLASAAYFNALDYAKERKQGGHFTKWKDPSSPRVPIIEHPDVRRMLLEMKAHVEGIRALIIKLAMHTDKAKQLSGRDDDQAAYHRGQVEVLTPLVKAYSSDQAFRLCAQAIQVYGGAGFCKDYPVEQYCRDSKIFSIYEGTNHIQAMDLVGRKLGQAGGAHFQQFMGDVGGFIEANREHKTFGTEVKVLAGAQEGLMSSAMVLLGWSQDPSKVSLIPLSANRFLQMMSEVAVGWLLLEAAVLAEKKMEALSASDPDRAFYEGKKWSALWYARNVLPTVEQSARLLVTEDASPMQIPDAAFAAPV</sequence>
<dbReference type="InterPro" id="IPR046373">
    <property type="entry name" value="Acyl-CoA_Oxase/DH_mid-dom_sf"/>
</dbReference>
<dbReference type="PANTHER" id="PTHR42803:SF1">
    <property type="entry name" value="BROAD-SPECIFICITY LINEAR ACYL-COA DEHYDROGENASE FADE5"/>
    <property type="match status" value="1"/>
</dbReference>
<dbReference type="InterPro" id="IPR009075">
    <property type="entry name" value="AcylCo_DH/oxidase_C"/>
</dbReference>
<feature type="domain" description="Acyl-CoA dehydrogenase/oxidase N-terminal" evidence="9">
    <location>
        <begin position="40"/>
        <end position="160"/>
    </location>
</feature>